<feature type="non-terminal residue" evidence="1">
    <location>
        <position position="67"/>
    </location>
</feature>
<protein>
    <submittedName>
        <fullName evidence="1">Uncharacterized protein</fullName>
    </submittedName>
</protein>
<sequence length="67" mass="7240">MSDPPLNPPTKPRGLTGLLTRQRGQKLPLPTWDFWIIKVLCTTIGETCADAITTAFNGGDDANTLAE</sequence>
<evidence type="ECO:0000313" key="1">
    <source>
        <dbReference type="EMBL" id="KAJ3079935.1"/>
    </source>
</evidence>
<reference evidence="1" key="1">
    <citation type="submission" date="2020-05" db="EMBL/GenBank/DDBJ databases">
        <title>Phylogenomic resolution of chytrid fungi.</title>
        <authorList>
            <person name="Stajich J.E."/>
            <person name="Amses K."/>
            <person name="Simmons R."/>
            <person name="Seto K."/>
            <person name="Myers J."/>
            <person name="Bonds A."/>
            <person name="Quandt C.A."/>
            <person name="Barry K."/>
            <person name="Liu P."/>
            <person name="Grigoriev I."/>
            <person name="Longcore J.E."/>
            <person name="James T.Y."/>
        </authorList>
    </citation>
    <scope>NUCLEOTIDE SEQUENCE</scope>
    <source>
        <strain evidence="1">JEL0513</strain>
    </source>
</reference>
<dbReference type="AlphaFoldDB" id="A0AAD5XAS3"/>
<organism evidence="1 2">
    <name type="scientific">Physocladia obscura</name>
    <dbReference type="NCBI Taxonomy" id="109957"/>
    <lineage>
        <taxon>Eukaryota</taxon>
        <taxon>Fungi</taxon>
        <taxon>Fungi incertae sedis</taxon>
        <taxon>Chytridiomycota</taxon>
        <taxon>Chytridiomycota incertae sedis</taxon>
        <taxon>Chytridiomycetes</taxon>
        <taxon>Chytridiales</taxon>
        <taxon>Chytriomycetaceae</taxon>
        <taxon>Physocladia</taxon>
    </lineage>
</organism>
<dbReference type="Proteomes" id="UP001211907">
    <property type="component" value="Unassembled WGS sequence"/>
</dbReference>
<comment type="caution">
    <text evidence="1">The sequence shown here is derived from an EMBL/GenBank/DDBJ whole genome shotgun (WGS) entry which is preliminary data.</text>
</comment>
<keyword evidence="2" id="KW-1185">Reference proteome</keyword>
<gene>
    <name evidence="1" type="ORF">HK100_010281</name>
</gene>
<name>A0AAD5XAS3_9FUNG</name>
<dbReference type="EMBL" id="JADGJH010005613">
    <property type="protein sequence ID" value="KAJ3079935.1"/>
    <property type="molecule type" value="Genomic_DNA"/>
</dbReference>
<proteinExistence type="predicted"/>
<evidence type="ECO:0000313" key="2">
    <source>
        <dbReference type="Proteomes" id="UP001211907"/>
    </source>
</evidence>
<accession>A0AAD5XAS3</accession>